<comment type="caution">
    <text evidence="1">The sequence shown here is derived from an EMBL/GenBank/DDBJ whole genome shotgun (WGS) entry which is preliminary data.</text>
</comment>
<protein>
    <submittedName>
        <fullName evidence="1">Uncharacterized protein</fullName>
    </submittedName>
</protein>
<evidence type="ECO:0000313" key="2">
    <source>
        <dbReference type="Proteomes" id="UP000630097"/>
    </source>
</evidence>
<evidence type="ECO:0000313" key="1">
    <source>
        <dbReference type="EMBL" id="GIG81441.1"/>
    </source>
</evidence>
<proteinExistence type="predicted"/>
<name>A0A8J3PUZ3_9ACTN</name>
<dbReference type="AlphaFoldDB" id="A0A8J3PUZ3"/>
<accession>A0A8J3PUZ3</accession>
<dbReference type="Proteomes" id="UP000630097">
    <property type="component" value="Unassembled WGS sequence"/>
</dbReference>
<gene>
    <name evidence="1" type="ORF">Pka01_45680</name>
</gene>
<keyword evidence="2" id="KW-1185">Reference proteome</keyword>
<dbReference type="EMBL" id="BONV01000020">
    <property type="protein sequence ID" value="GIG81441.1"/>
    <property type="molecule type" value="Genomic_DNA"/>
</dbReference>
<reference evidence="1 2" key="1">
    <citation type="submission" date="2021-01" db="EMBL/GenBank/DDBJ databases">
        <title>Whole genome shotgun sequence of Planotetraspora kaengkrachanensis NBRC 104272.</title>
        <authorList>
            <person name="Komaki H."/>
            <person name="Tamura T."/>
        </authorList>
    </citation>
    <scope>NUCLEOTIDE SEQUENCE [LARGE SCALE GENOMIC DNA]</scope>
    <source>
        <strain evidence="1 2">NBRC 104272</strain>
    </source>
</reference>
<sequence length="87" mass="9250">MAVRGNLWKFDPDGAFTGGRVSIDGFSSQTIGFGVTYETQMNTTCSLRRTSIVSWIMTLANASSFAFTSSSAGGATDFITYIGTRGT</sequence>
<organism evidence="1 2">
    <name type="scientific">Planotetraspora kaengkrachanensis</name>
    <dbReference type="NCBI Taxonomy" id="575193"/>
    <lineage>
        <taxon>Bacteria</taxon>
        <taxon>Bacillati</taxon>
        <taxon>Actinomycetota</taxon>
        <taxon>Actinomycetes</taxon>
        <taxon>Streptosporangiales</taxon>
        <taxon>Streptosporangiaceae</taxon>
        <taxon>Planotetraspora</taxon>
    </lineage>
</organism>